<keyword evidence="1 4" id="KW-0808">Transferase</keyword>
<name>A0A285V5J8_9ACTN</name>
<sequence>MIGVTGLAFCAVDATTGRPAIRPATADDAAAIAGIYAHYVEHSVATFDLESPDEAWWQAKLADLAAAGWPFLVAEADGELLGFGYLAPWRVKPAYRQTVEDTIYLAPGRTGRGTGRALLGALLEQGRAAGVRQVIAVVTDSGDPSSVRLHGAFGFVEAGRLRAVGFKHGRWLDTLVLQADLT</sequence>
<dbReference type="Pfam" id="PF00583">
    <property type="entry name" value="Acetyltransf_1"/>
    <property type="match status" value="1"/>
</dbReference>
<feature type="domain" description="N-acetyltransferase" evidence="3">
    <location>
        <begin position="19"/>
        <end position="176"/>
    </location>
</feature>
<dbReference type="Gene3D" id="3.40.630.30">
    <property type="match status" value="1"/>
</dbReference>
<dbReference type="PANTHER" id="PTHR43877">
    <property type="entry name" value="AMINOALKYLPHOSPHONATE N-ACETYLTRANSFERASE-RELATED-RELATED"/>
    <property type="match status" value="1"/>
</dbReference>
<evidence type="ECO:0000313" key="5">
    <source>
        <dbReference type="Proteomes" id="UP000219435"/>
    </source>
</evidence>
<dbReference type="InterPro" id="IPR050832">
    <property type="entry name" value="Bact_Acetyltransf"/>
</dbReference>
<dbReference type="SUPFAM" id="SSF55729">
    <property type="entry name" value="Acyl-CoA N-acyltransferases (Nat)"/>
    <property type="match status" value="1"/>
</dbReference>
<dbReference type="InterPro" id="IPR000182">
    <property type="entry name" value="GNAT_dom"/>
</dbReference>
<reference evidence="5" key="1">
    <citation type="submission" date="2017-08" db="EMBL/GenBank/DDBJ databases">
        <authorList>
            <person name="Varghese N."/>
            <person name="Submissions S."/>
        </authorList>
    </citation>
    <scope>NUCLEOTIDE SEQUENCE [LARGE SCALE GENOMIC DNA]</scope>
    <source>
        <strain evidence="5">DSM 4725</strain>
    </source>
</reference>
<evidence type="ECO:0000256" key="1">
    <source>
        <dbReference type="ARBA" id="ARBA00022679"/>
    </source>
</evidence>
<dbReference type="CDD" id="cd04301">
    <property type="entry name" value="NAT_SF"/>
    <property type="match status" value="1"/>
</dbReference>
<dbReference type="AlphaFoldDB" id="A0A285V5J8"/>
<evidence type="ECO:0000256" key="2">
    <source>
        <dbReference type="ARBA" id="ARBA00023315"/>
    </source>
</evidence>
<dbReference type="InterPro" id="IPR016181">
    <property type="entry name" value="Acyl_CoA_acyltransferase"/>
</dbReference>
<dbReference type="GO" id="GO:0016747">
    <property type="term" value="F:acyltransferase activity, transferring groups other than amino-acyl groups"/>
    <property type="evidence" value="ECO:0007669"/>
    <property type="project" value="InterPro"/>
</dbReference>
<gene>
    <name evidence="4" type="ORF">SAMN05660748_1029</name>
</gene>
<protein>
    <submittedName>
        <fullName evidence="4">Phosphinothricin acetyltransferase</fullName>
    </submittedName>
</protein>
<proteinExistence type="predicted"/>
<evidence type="ECO:0000313" key="4">
    <source>
        <dbReference type="EMBL" id="SOC47771.1"/>
    </source>
</evidence>
<dbReference type="EMBL" id="OBQI01000001">
    <property type="protein sequence ID" value="SOC47771.1"/>
    <property type="molecule type" value="Genomic_DNA"/>
</dbReference>
<organism evidence="4 5">
    <name type="scientific">Blastococcus aggregatus</name>
    <dbReference type="NCBI Taxonomy" id="38502"/>
    <lineage>
        <taxon>Bacteria</taxon>
        <taxon>Bacillati</taxon>
        <taxon>Actinomycetota</taxon>
        <taxon>Actinomycetes</taxon>
        <taxon>Geodermatophilales</taxon>
        <taxon>Geodermatophilaceae</taxon>
        <taxon>Blastococcus</taxon>
    </lineage>
</organism>
<dbReference type="PROSITE" id="PS51186">
    <property type="entry name" value="GNAT"/>
    <property type="match status" value="1"/>
</dbReference>
<evidence type="ECO:0000259" key="3">
    <source>
        <dbReference type="PROSITE" id="PS51186"/>
    </source>
</evidence>
<accession>A0A285V5J8</accession>
<keyword evidence="5" id="KW-1185">Reference proteome</keyword>
<keyword evidence="2" id="KW-0012">Acyltransferase</keyword>
<dbReference type="Proteomes" id="UP000219435">
    <property type="component" value="Unassembled WGS sequence"/>
</dbReference>